<comment type="caution">
    <text evidence="1">The sequence shown here is derived from an EMBL/GenBank/DDBJ whole genome shotgun (WGS) entry which is preliminary data.</text>
</comment>
<dbReference type="Proteomes" id="UP000823775">
    <property type="component" value="Unassembled WGS sequence"/>
</dbReference>
<evidence type="ECO:0000313" key="1">
    <source>
        <dbReference type="EMBL" id="MCD9642331.1"/>
    </source>
</evidence>
<gene>
    <name evidence="1" type="ORF">HAX54_029060</name>
</gene>
<keyword evidence="2" id="KW-1185">Reference proteome</keyword>
<proteinExistence type="predicted"/>
<sequence length="53" mass="6162">ENEDLNDDMRASREVVNSLKGLGHYHYRRRKLSLDLENRSTPPAKISIEEPPN</sequence>
<reference evidence="1 2" key="1">
    <citation type="journal article" date="2021" name="BMC Genomics">
        <title>Datura genome reveals duplications of psychoactive alkaloid biosynthetic genes and high mutation rate following tissue culture.</title>
        <authorList>
            <person name="Rajewski A."/>
            <person name="Carter-House D."/>
            <person name="Stajich J."/>
            <person name="Litt A."/>
        </authorList>
    </citation>
    <scope>NUCLEOTIDE SEQUENCE [LARGE SCALE GENOMIC DNA]</scope>
    <source>
        <strain evidence="1">AR-01</strain>
    </source>
</reference>
<feature type="non-terminal residue" evidence="1">
    <location>
        <position position="1"/>
    </location>
</feature>
<accession>A0ABS8V7K3</accession>
<evidence type="ECO:0000313" key="2">
    <source>
        <dbReference type="Proteomes" id="UP000823775"/>
    </source>
</evidence>
<name>A0ABS8V7K3_DATST</name>
<organism evidence="1 2">
    <name type="scientific">Datura stramonium</name>
    <name type="common">Jimsonweed</name>
    <name type="synonym">Common thornapple</name>
    <dbReference type="NCBI Taxonomy" id="4076"/>
    <lineage>
        <taxon>Eukaryota</taxon>
        <taxon>Viridiplantae</taxon>
        <taxon>Streptophyta</taxon>
        <taxon>Embryophyta</taxon>
        <taxon>Tracheophyta</taxon>
        <taxon>Spermatophyta</taxon>
        <taxon>Magnoliopsida</taxon>
        <taxon>eudicotyledons</taxon>
        <taxon>Gunneridae</taxon>
        <taxon>Pentapetalae</taxon>
        <taxon>asterids</taxon>
        <taxon>lamiids</taxon>
        <taxon>Solanales</taxon>
        <taxon>Solanaceae</taxon>
        <taxon>Solanoideae</taxon>
        <taxon>Datureae</taxon>
        <taxon>Datura</taxon>
    </lineage>
</organism>
<protein>
    <submittedName>
        <fullName evidence="1">Uncharacterized protein</fullName>
    </submittedName>
</protein>
<dbReference type="EMBL" id="JACEIK010003591">
    <property type="protein sequence ID" value="MCD9642331.1"/>
    <property type="molecule type" value="Genomic_DNA"/>
</dbReference>